<keyword evidence="1" id="KW-0472">Membrane</keyword>
<keyword evidence="3" id="KW-1185">Reference proteome</keyword>
<evidence type="ECO:0000256" key="1">
    <source>
        <dbReference type="SAM" id="Phobius"/>
    </source>
</evidence>
<accession>A0A399R4M2</accession>
<protein>
    <submittedName>
        <fullName evidence="2">Uncharacterized protein</fullName>
    </submittedName>
</protein>
<feature type="transmembrane region" description="Helical" evidence="1">
    <location>
        <begin position="427"/>
        <end position="446"/>
    </location>
</feature>
<dbReference type="EMBL" id="QWGB01000005">
    <property type="protein sequence ID" value="RIJ24369.1"/>
    <property type="molecule type" value="Genomic_DNA"/>
</dbReference>
<gene>
    <name evidence="2" type="ORF">D1224_09070</name>
</gene>
<evidence type="ECO:0000313" key="3">
    <source>
        <dbReference type="Proteomes" id="UP000265431"/>
    </source>
</evidence>
<evidence type="ECO:0000313" key="2">
    <source>
        <dbReference type="EMBL" id="RIJ24369.1"/>
    </source>
</evidence>
<feature type="transmembrane region" description="Helical" evidence="1">
    <location>
        <begin position="6"/>
        <end position="24"/>
    </location>
</feature>
<feature type="transmembrane region" description="Helical" evidence="1">
    <location>
        <begin position="367"/>
        <end position="388"/>
    </location>
</feature>
<dbReference type="AlphaFoldDB" id="A0A399R4M2"/>
<dbReference type="OrthoDB" id="7623675at2"/>
<feature type="transmembrane region" description="Helical" evidence="1">
    <location>
        <begin position="226"/>
        <end position="250"/>
    </location>
</feature>
<feature type="transmembrane region" description="Helical" evidence="1">
    <location>
        <begin position="270"/>
        <end position="290"/>
    </location>
</feature>
<reference evidence="2 3" key="1">
    <citation type="submission" date="2018-08" db="EMBL/GenBank/DDBJ databases">
        <title>Henriciella mobilis sp. nov., isolated from seawater.</title>
        <authorList>
            <person name="Cheng H."/>
            <person name="Wu Y.-H."/>
            <person name="Xu X.-W."/>
            <person name="Guo L.-L."/>
        </authorList>
    </citation>
    <scope>NUCLEOTIDE SEQUENCE [LARGE SCALE GENOMIC DNA]</scope>
    <source>
        <strain evidence="2 3">CCUG66934</strain>
    </source>
</reference>
<dbReference type="RefSeq" id="WP_119379558.1">
    <property type="nucleotide sequence ID" value="NZ_QWGB01000005.1"/>
</dbReference>
<dbReference type="Proteomes" id="UP000265431">
    <property type="component" value="Unassembled WGS sequence"/>
</dbReference>
<keyword evidence="1" id="KW-0812">Transmembrane</keyword>
<name>A0A399R4M2_9PROT</name>
<organism evidence="2 3">
    <name type="scientific">Henriciella barbarensis</name>
    <dbReference type="NCBI Taxonomy" id="86342"/>
    <lineage>
        <taxon>Bacteria</taxon>
        <taxon>Pseudomonadati</taxon>
        <taxon>Pseudomonadota</taxon>
        <taxon>Alphaproteobacteria</taxon>
        <taxon>Hyphomonadales</taxon>
        <taxon>Hyphomonadaceae</taxon>
        <taxon>Henriciella</taxon>
    </lineage>
</organism>
<feature type="transmembrane region" description="Helical" evidence="1">
    <location>
        <begin position="311"/>
        <end position="332"/>
    </location>
</feature>
<comment type="caution">
    <text evidence="2">The sequence shown here is derived from an EMBL/GenBank/DDBJ whole genome shotgun (WGS) entry which is preliminary data.</text>
</comment>
<proteinExistence type="predicted"/>
<feature type="transmembrane region" description="Helical" evidence="1">
    <location>
        <begin position="395"/>
        <end position="421"/>
    </location>
</feature>
<keyword evidence="1" id="KW-1133">Transmembrane helix</keyword>
<sequence>MFGLAWTDWQLWLVVAGVILLLYVGRPYLHGLFRGIFFGLAYVLRDVARRLENAGNNIYRQYIELVASHTAETLEQRLVSQEMKLEKRAPEIDRRISGIVDKLDTNQSDLSETLEAFRAVDLDERTLDAVRNRIEANGTGQSRAKLASAASDVRRAVKEELSPLRPQINALRSELKPMAENITRLRSISNELSRSSKQINKDLATFEDCIHPDYERRREAAQRQSILIPWLLSLLVMTVALTGVFLNFFLIQRPMAEIVGDDLQVMGVGLPTAAALVVIFLEAVAGIVLMDAAGITKITLISNLPRIHKRVLLYAAFAFLAAFSFFEAILAIQREVLIGIDQETTRRALGELPAEAGGETGGISLTMIGQMVLAILIPWLLAVAAIPLETVVQNFILIVRLVMHQITIFLAFIFAIVATVLKALGLFVLRVYDLLIFLPLTIERMFRRIRGPSRKKQASGAT</sequence>